<evidence type="ECO:0000256" key="2">
    <source>
        <dbReference type="ARBA" id="ARBA00025265"/>
    </source>
</evidence>
<keyword evidence="5" id="KW-1185">Reference proteome</keyword>
<dbReference type="RefSeq" id="WP_184193893.1">
    <property type="nucleotide sequence ID" value="NZ_JACHGW010000002.1"/>
</dbReference>
<keyword evidence="3 4" id="KW-0132">Cell division</keyword>
<dbReference type="EMBL" id="JACHGW010000002">
    <property type="protein sequence ID" value="MBB6049917.1"/>
    <property type="molecule type" value="Genomic_DNA"/>
</dbReference>
<evidence type="ECO:0000256" key="3">
    <source>
        <dbReference type="HAMAP-Rule" id="MF_00262"/>
    </source>
</evidence>
<dbReference type="HAMAP" id="MF_00262">
    <property type="entry name" value="MinE"/>
    <property type="match status" value="1"/>
</dbReference>
<proteinExistence type="inferred from homology"/>
<protein>
    <recommendedName>
        <fullName evidence="3">Cell division topological specificity factor</fullName>
    </recommendedName>
</protein>
<comment type="function">
    <text evidence="2 3">Prevents the cell division inhibition by proteins MinC and MinD at internal division sites while permitting inhibition at polar sites. This ensures cell division at the proper site by restricting the formation of a division septum at the midpoint of the long axis of the cell.</text>
</comment>
<comment type="caution">
    <text evidence="4">The sequence shown here is derived from an EMBL/GenBank/DDBJ whole genome shotgun (WGS) entry which is preliminary data.</text>
</comment>
<evidence type="ECO:0000313" key="5">
    <source>
        <dbReference type="Proteomes" id="UP000520814"/>
    </source>
</evidence>
<dbReference type="GO" id="GO:0051301">
    <property type="term" value="P:cell division"/>
    <property type="evidence" value="ECO:0007669"/>
    <property type="project" value="UniProtKB-KW"/>
</dbReference>
<gene>
    <name evidence="3" type="primary">minE</name>
    <name evidence="4" type="ORF">HNQ39_001708</name>
</gene>
<dbReference type="Gene3D" id="3.30.1070.10">
    <property type="entry name" value="Cell division topological specificity factor MinE"/>
    <property type="match status" value="1"/>
</dbReference>
<dbReference type="NCBIfam" id="NF001422">
    <property type="entry name" value="PRK00296.1"/>
    <property type="match status" value="1"/>
</dbReference>
<sequence length="85" mass="9675">MTLLERIFGKSEDKSKSVAKDRLKLVLMHDRADIPAPMMEQMRQEIIAVIAKYVEINEADLKVDLERADTTVALVANIPIRRVRG</sequence>
<dbReference type="AlphaFoldDB" id="A0A7W9SNK0"/>
<dbReference type="InterPro" id="IPR005527">
    <property type="entry name" value="MinE"/>
</dbReference>
<dbReference type="GO" id="GO:0032955">
    <property type="term" value="P:regulation of division septum assembly"/>
    <property type="evidence" value="ECO:0007669"/>
    <property type="project" value="InterPro"/>
</dbReference>
<accession>A0A7W9SNK0</accession>
<evidence type="ECO:0000313" key="4">
    <source>
        <dbReference type="EMBL" id="MBB6049917.1"/>
    </source>
</evidence>
<dbReference type="SUPFAM" id="SSF55229">
    <property type="entry name" value="Cell division protein MinE topological specificity domain"/>
    <property type="match status" value="1"/>
</dbReference>
<organism evidence="4 5">
    <name type="scientific">Armatimonas rosea</name>
    <dbReference type="NCBI Taxonomy" id="685828"/>
    <lineage>
        <taxon>Bacteria</taxon>
        <taxon>Bacillati</taxon>
        <taxon>Armatimonadota</taxon>
        <taxon>Armatimonadia</taxon>
        <taxon>Armatimonadales</taxon>
        <taxon>Armatimonadaceae</taxon>
        <taxon>Armatimonas</taxon>
    </lineage>
</organism>
<dbReference type="InterPro" id="IPR036707">
    <property type="entry name" value="MinE_sf"/>
</dbReference>
<name>A0A7W9SNK0_ARMRO</name>
<reference evidence="4 5" key="1">
    <citation type="submission" date="2020-08" db="EMBL/GenBank/DDBJ databases">
        <title>Genomic Encyclopedia of Type Strains, Phase IV (KMG-IV): sequencing the most valuable type-strain genomes for metagenomic binning, comparative biology and taxonomic classification.</title>
        <authorList>
            <person name="Goeker M."/>
        </authorList>
    </citation>
    <scope>NUCLEOTIDE SEQUENCE [LARGE SCALE GENOMIC DNA]</scope>
    <source>
        <strain evidence="4 5">DSM 23562</strain>
    </source>
</reference>
<comment type="similarity">
    <text evidence="1 3">Belongs to the MinE family.</text>
</comment>
<dbReference type="NCBIfam" id="TIGR01215">
    <property type="entry name" value="minE"/>
    <property type="match status" value="1"/>
</dbReference>
<dbReference type="Pfam" id="PF03776">
    <property type="entry name" value="MinE"/>
    <property type="match status" value="1"/>
</dbReference>
<dbReference type="Proteomes" id="UP000520814">
    <property type="component" value="Unassembled WGS sequence"/>
</dbReference>
<evidence type="ECO:0000256" key="1">
    <source>
        <dbReference type="ARBA" id="ARBA00008168"/>
    </source>
</evidence>
<keyword evidence="3" id="KW-0131">Cell cycle</keyword>